<evidence type="ECO:0000256" key="1">
    <source>
        <dbReference type="SAM" id="MobiDB-lite"/>
    </source>
</evidence>
<feature type="region of interest" description="Disordered" evidence="1">
    <location>
        <begin position="23"/>
        <end position="52"/>
    </location>
</feature>
<feature type="compositionally biased region" description="Low complexity" evidence="1">
    <location>
        <begin position="129"/>
        <end position="142"/>
    </location>
</feature>
<organism evidence="2">
    <name type="scientific">mine drainage metagenome</name>
    <dbReference type="NCBI Taxonomy" id="410659"/>
    <lineage>
        <taxon>unclassified sequences</taxon>
        <taxon>metagenomes</taxon>
        <taxon>ecological metagenomes</taxon>
    </lineage>
</organism>
<proteinExistence type="predicted"/>
<comment type="caution">
    <text evidence="2">The sequence shown here is derived from an EMBL/GenBank/DDBJ whole genome shotgun (WGS) entry which is preliminary data.</text>
</comment>
<reference evidence="2" key="1">
    <citation type="submission" date="2016-10" db="EMBL/GenBank/DDBJ databases">
        <title>Sequence of Gallionella enrichment culture.</title>
        <authorList>
            <person name="Poehlein A."/>
            <person name="Muehling M."/>
            <person name="Daniel R."/>
        </authorList>
    </citation>
    <scope>NUCLEOTIDE SEQUENCE</scope>
</reference>
<protein>
    <submittedName>
        <fullName evidence="2">Uncharacterized protein</fullName>
    </submittedName>
</protein>
<dbReference type="AlphaFoldDB" id="A0A1J5QDS9"/>
<sequence>METIPDRDGEARRSNCSLWPARRESRWPQRRRLQGESTTCGNGSPFGPETGRRAGALIALPTVRPRRRIANEPTRCRFSVKGSGKTASFAEGWTECLSTIHPCPHVNPAANPRRGSRPSRACLPKLRAARSSPAAQQSRSSAITGVSQRSRSPAPWCCAQSRCFACSRLSVSRRSWYTKRSRGNSSRKRSMIAHSARIRRPSPTPSTTGPAT</sequence>
<evidence type="ECO:0000313" key="2">
    <source>
        <dbReference type="EMBL" id="OIQ74101.1"/>
    </source>
</evidence>
<name>A0A1J5QDS9_9ZZZZ</name>
<feature type="compositionally biased region" description="Basic residues" evidence="1">
    <location>
        <begin position="176"/>
        <end position="200"/>
    </location>
</feature>
<accession>A0A1J5QDS9</accession>
<feature type="region of interest" description="Disordered" evidence="1">
    <location>
        <begin position="175"/>
        <end position="212"/>
    </location>
</feature>
<dbReference type="EMBL" id="MLJW01002622">
    <property type="protein sequence ID" value="OIQ74101.1"/>
    <property type="molecule type" value="Genomic_DNA"/>
</dbReference>
<feature type="region of interest" description="Disordered" evidence="1">
    <location>
        <begin position="127"/>
        <end position="154"/>
    </location>
</feature>
<gene>
    <name evidence="2" type="ORF">GALL_442520</name>
</gene>